<evidence type="ECO:0000256" key="4">
    <source>
        <dbReference type="ARBA" id="ARBA00022833"/>
    </source>
</evidence>
<dbReference type="InterPro" id="IPR013087">
    <property type="entry name" value="Znf_C2H2_type"/>
</dbReference>
<sequence length="846" mass="97111">MLTCALCQQVFSSKLKLVQHFGDAHSIARQRARRSKVTEIIKCITAEADEGEVTVVDEDLNFISSIKQPLHCSDCDSQFATQASLQGHQCTAGSDARLKKQPVTCQYCGQKCKDRRGAAIHQAFCGKRTKDKSNLNGQEETNKNFSGLYTNMIGLPMLYECPADDCGAIFKNEDQLVRHVERHHAEEGIRIVRSNTPPQSPLSSPEPPRHMSPPQKSTQPPMVTVTMKPHIGKTEGLQDLSLLITPTKNVEEAQEFHECETNDSSVSTEKFEDASTSITMEEYCALDAGLKLNGEAVLYVAEDGTVLQASQTNCHADDTGLHGIGSEEKAFLIITNEDHTIKQDKHFKCSICHEYFFKKDSLRAHITKQHDTGIKIKSEPVDSDEDETHIKVANDDEDWEVFPIRRTKCNLDIKDEKRKLEYKCSLCKRHFLSELSYQTHVRNKECKNKKFKLPRMFSCHFKQCDSSFFKLTELQRHWQIAHKFSMASKNLEFEDERSFTDWLTEEEEKHKVRFTCDVKRRKPHRTERLLVCHRFHHLRTAAARKSAKREYSDRHNWIHKIQPCLCYARMKVYQDFKEETCDYTGKISVVYYFEHAHPVDELHDGKEEILNHILQRNKRNRKTQFQDLKGNDKLLHRQKLEKFARIAGKEYRPGVTSTKTSDCVRRLKRESEDHPTINEDDDQIAAVHVANNLLRSDELFASQVEMVLDGQFDMGHEVLAGSVVTHLDNLPIFTGSRVDHANYRDDEEVEGNKSDNEEEVEESTMQAVLPASAADWGKLFEMVRTRVASENCSATKAEAALVLPYEKVIELVSPSEQIPIFRQLWELAYPASQSQDCVQLEIRMMR</sequence>
<dbReference type="PROSITE" id="PS00028">
    <property type="entry name" value="ZINC_FINGER_C2H2_1"/>
    <property type="match status" value="4"/>
</dbReference>
<evidence type="ECO:0000256" key="2">
    <source>
        <dbReference type="ARBA" id="ARBA00022737"/>
    </source>
</evidence>
<keyword evidence="3 5" id="KW-0863">Zinc-finger</keyword>
<dbReference type="SMART" id="SM00355">
    <property type="entry name" value="ZnF_C2H2"/>
    <property type="match status" value="7"/>
</dbReference>
<evidence type="ECO:0000256" key="3">
    <source>
        <dbReference type="ARBA" id="ARBA00022771"/>
    </source>
</evidence>
<evidence type="ECO:0000256" key="1">
    <source>
        <dbReference type="ARBA" id="ARBA00022723"/>
    </source>
</evidence>
<comment type="caution">
    <text evidence="8">The sequence shown here is derived from an EMBL/GenBank/DDBJ whole genome shotgun (WGS) entry which is preliminary data.</text>
</comment>
<dbReference type="PROSITE" id="PS50157">
    <property type="entry name" value="ZINC_FINGER_C2H2_2"/>
    <property type="match status" value="4"/>
</dbReference>
<protein>
    <recommendedName>
        <fullName evidence="7">C2H2-type domain-containing protein</fullName>
    </recommendedName>
</protein>
<evidence type="ECO:0000313" key="8">
    <source>
        <dbReference type="EMBL" id="KAK8726921.1"/>
    </source>
</evidence>
<organism evidence="8 9">
    <name type="scientific">Cherax quadricarinatus</name>
    <name type="common">Australian red claw crayfish</name>
    <dbReference type="NCBI Taxonomy" id="27406"/>
    <lineage>
        <taxon>Eukaryota</taxon>
        <taxon>Metazoa</taxon>
        <taxon>Ecdysozoa</taxon>
        <taxon>Arthropoda</taxon>
        <taxon>Crustacea</taxon>
        <taxon>Multicrustacea</taxon>
        <taxon>Malacostraca</taxon>
        <taxon>Eumalacostraca</taxon>
        <taxon>Eucarida</taxon>
        <taxon>Decapoda</taxon>
        <taxon>Pleocyemata</taxon>
        <taxon>Astacidea</taxon>
        <taxon>Parastacoidea</taxon>
        <taxon>Parastacidae</taxon>
        <taxon>Cherax</taxon>
    </lineage>
</organism>
<keyword evidence="4" id="KW-0862">Zinc</keyword>
<dbReference type="EMBL" id="JARKIK010000078">
    <property type="protein sequence ID" value="KAK8726921.1"/>
    <property type="molecule type" value="Genomic_DNA"/>
</dbReference>
<evidence type="ECO:0000256" key="6">
    <source>
        <dbReference type="SAM" id="MobiDB-lite"/>
    </source>
</evidence>
<accession>A0AAW0WIL9</accession>
<evidence type="ECO:0000259" key="7">
    <source>
        <dbReference type="PROSITE" id="PS50157"/>
    </source>
</evidence>
<feature type="domain" description="C2H2-type" evidence="7">
    <location>
        <begin position="457"/>
        <end position="482"/>
    </location>
</feature>
<evidence type="ECO:0000313" key="9">
    <source>
        <dbReference type="Proteomes" id="UP001445076"/>
    </source>
</evidence>
<name>A0AAW0WIL9_CHEQU</name>
<proteinExistence type="predicted"/>
<dbReference type="AlphaFoldDB" id="A0AAW0WIL9"/>
<dbReference type="Pfam" id="PF00096">
    <property type="entry name" value="zf-C2H2"/>
    <property type="match status" value="1"/>
</dbReference>
<reference evidence="8 9" key="1">
    <citation type="journal article" date="2024" name="BMC Genomics">
        <title>Genome assembly of redclaw crayfish (Cherax quadricarinatus) provides insights into its immune adaptation and hypoxia tolerance.</title>
        <authorList>
            <person name="Liu Z."/>
            <person name="Zheng J."/>
            <person name="Li H."/>
            <person name="Fang K."/>
            <person name="Wang S."/>
            <person name="He J."/>
            <person name="Zhou D."/>
            <person name="Weng S."/>
            <person name="Chi M."/>
            <person name="Gu Z."/>
            <person name="He J."/>
            <person name="Li F."/>
            <person name="Wang M."/>
        </authorList>
    </citation>
    <scope>NUCLEOTIDE SEQUENCE [LARGE SCALE GENOMIC DNA]</scope>
    <source>
        <strain evidence="8">ZL_2023a</strain>
    </source>
</reference>
<dbReference type="SUPFAM" id="SSF57667">
    <property type="entry name" value="beta-beta-alpha zinc fingers"/>
    <property type="match status" value="1"/>
</dbReference>
<feature type="region of interest" description="Disordered" evidence="6">
    <location>
        <begin position="187"/>
        <end position="221"/>
    </location>
</feature>
<dbReference type="Gene3D" id="3.30.160.60">
    <property type="entry name" value="Classic Zinc Finger"/>
    <property type="match status" value="1"/>
</dbReference>
<dbReference type="Proteomes" id="UP001445076">
    <property type="component" value="Unassembled WGS sequence"/>
</dbReference>
<keyword evidence="1" id="KW-0479">Metal-binding</keyword>
<keyword evidence="9" id="KW-1185">Reference proteome</keyword>
<dbReference type="PANTHER" id="PTHR24409">
    <property type="entry name" value="ZINC FINGER PROTEIN 142"/>
    <property type="match status" value="1"/>
</dbReference>
<dbReference type="GO" id="GO:0008270">
    <property type="term" value="F:zinc ion binding"/>
    <property type="evidence" value="ECO:0007669"/>
    <property type="project" value="UniProtKB-KW"/>
</dbReference>
<feature type="domain" description="C2H2-type" evidence="7">
    <location>
        <begin position="159"/>
        <end position="188"/>
    </location>
</feature>
<keyword evidence="2" id="KW-0677">Repeat</keyword>
<dbReference type="InterPro" id="IPR036236">
    <property type="entry name" value="Znf_C2H2_sf"/>
</dbReference>
<gene>
    <name evidence="8" type="ORF">OTU49_010133</name>
</gene>
<feature type="domain" description="C2H2-type" evidence="7">
    <location>
        <begin position="347"/>
        <end position="370"/>
    </location>
</feature>
<feature type="domain" description="C2H2-type" evidence="7">
    <location>
        <begin position="2"/>
        <end position="30"/>
    </location>
</feature>
<evidence type="ECO:0000256" key="5">
    <source>
        <dbReference type="PROSITE-ProRule" id="PRU00042"/>
    </source>
</evidence>